<protein>
    <submittedName>
        <fullName evidence="1">Uncharacterized protein</fullName>
    </submittedName>
</protein>
<organism evidence="1 2">
    <name type="scientific">Circinella minor</name>
    <dbReference type="NCBI Taxonomy" id="1195481"/>
    <lineage>
        <taxon>Eukaryota</taxon>
        <taxon>Fungi</taxon>
        <taxon>Fungi incertae sedis</taxon>
        <taxon>Mucoromycota</taxon>
        <taxon>Mucoromycotina</taxon>
        <taxon>Mucoromycetes</taxon>
        <taxon>Mucorales</taxon>
        <taxon>Lichtheimiaceae</taxon>
        <taxon>Circinella</taxon>
    </lineage>
</organism>
<dbReference type="Proteomes" id="UP000646827">
    <property type="component" value="Unassembled WGS sequence"/>
</dbReference>
<evidence type="ECO:0000313" key="1">
    <source>
        <dbReference type="EMBL" id="KAG2222923.1"/>
    </source>
</evidence>
<accession>A0A8H7VNG9</accession>
<name>A0A8H7VNG9_9FUNG</name>
<dbReference type="OrthoDB" id="10609719at2759"/>
<dbReference type="EMBL" id="JAEPRB010000072">
    <property type="protein sequence ID" value="KAG2222923.1"/>
    <property type="molecule type" value="Genomic_DNA"/>
</dbReference>
<dbReference type="AlphaFoldDB" id="A0A8H7VNG9"/>
<keyword evidence="2" id="KW-1185">Reference proteome</keyword>
<evidence type="ECO:0000313" key="2">
    <source>
        <dbReference type="Proteomes" id="UP000646827"/>
    </source>
</evidence>
<comment type="caution">
    <text evidence="1">The sequence shown here is derived from an EMBL/GenBank/DDBJ whole genome shotgun (WGS) entry which is preliminary data.</text>
</comment>
<reference evidence="1 2" key="1">
    <citation type="submission" date="2020-12" db="EMBL/GenBank/DDBJ databases">
        <title>Metabolic potential, ecology and presence of endohyphal bacteria is reflected in genomic diversity of Mucoromycotina.</title>
        <authorList>
            <person name="Muszewska A."/>
            <person name="Okrasinska A."/>
            <person name="Steczkiewicz K."/>
            <person name="Drgas O."/>
            <person name="Orlowska M."/>
            <person name="Perlinska-Lenart U."/>
            <person name="Aleksandrzak-Piekarczyk T."/>
            <person name="Szatraj K."/>
            <person name="Zielenkiewicz U."/>
            <person name="Pilsyk S."/>
            <person name="Malc E."/>
            <person name="Mieczkowski P."/>
            <person name="Kruszewska J.S."/>
            <person name="Biernat P."/>
            <person name="Pawlowska J."/>
        </authorList>
    </citation>
    <scope>NUCLEOTIDE SEQUENCE [LARGE SCALE GENOMIC DNA]</scope>
    <source>
        <strain evidence="1 2">CBS 142.35</strain>
    </source>
</reference>
<sequence length="98" mass="11618">MQTRQKNKQKKQVPTEQQRIVEISDDLNVPEFWKRVAWSSWSITTFDKVATRSVLGLNKRKAHDYFSLDAIEVLRVLDENGRQANRVKQMQKDLKFVQ</sequence>
<gene>
    <name evidence="1" type="ORF">INT45_013554</name>
</gene>
<proteinExistence type="predicted"/>